<dbReference type="AlphaFoldDB" id="A0A3D8R565"/>
<dbReference type="EMBL" id="PVWQ01000011">
    <property type="protein sequence ID" value="RDW68954.1"/>
    <property type="molecule type" value="Genomic_DNA"/>
</dbReference>
<evidence type="ECO:0000313" key="1">
    <source>
        <dbReference type="EMBL" id="RDW68954.1"/>
    </source>
</evidence>
<protein>
    <submittedName>
        <fullName evidence="1">Uncharacterized protein</fullName>
    </submittedName>
</protein>
<sequence length="496" mass="56768">MKDVLAMTMAFHSIRIGIIWPDTLHYLAGGKLPSKETVGACPRRLRYLKQLFYDLDLPGYIVRYNKKRPYPTFFRHGLLQLWEELAAWKEPYVAPRGITLELRAKTCWTCPLGTEPQTRDSGAKRGLSLDDISGSSPTLPVVPCVTGLFVGRPGHRINPTTIGQMILSLPNLRSLDITLGMIRHKHRALRRELKSSLALVLETPTLQRLQRLNLALDEHAPLSHSSWTKADPEYPNGDDLGRAVCRLAQTCLEELHYSGPVSPVIFGVDPNHPHHEQKQFPRLKKLDIKFPIHTYDGRWYYNDDPSNVNRFFFHLDELQKYEYGYDYDSDWSSASDTDERHNSTRTLKFIQWWRRTVDPEMFEPLLRALVSATQRMPKLCALKFVARNWETALYDLGIEFAGGGVQANFLYHSLISGPLVAKPKWVVMRGLKMKWDLPENIRRMMQEQAGGNAAILDSDGYWMDLALGIGVGMWSGIEMQGGFVLTERRLFPPDIH</sequence>
<dbReference type="STRING" id="1810919.A0A3D8R565"/>
<dbReference type="RefSeq" id="XP_026600743.1">
    <property type="nucleotide sequence ID" value="XM_026750730.1"/>
</dbReference>
<organism evidence="1 2">
    <name type="scientific">Aspergillus mulundensis</name>
    <dbReference type="NCBI Taxonomy" id="1810919"/>
    <lineage>
        <taxon>Eukaryota</taxon>
        <taxon>Fungi</taxon>
        <taxon>Dikarya</taxon>
        <taxon>Ascomycota</taxon>
        <taxon>Pezizomycotina</taxon>
        <taxon>Eurotiomycetes</taxon>
        <taxon>Eurotiomycetidae</taxon>
        <taxon>Eurotiales</taxon>
        <taxon>Aspergillaceae</taxon>
        <taxon>Aspergillus</taxon>
        <taxon>Aspergillus subgen. Nidulantes</taxon>
    </lineage>
</organism>
<reference evidence="1 2" key="1">
    <citation type="journal article" date="2018" name="IMA Fungus">
        <title>IMA Genome-F 9: Draft genome sequence of Annulohypoxylon stygium, Aspergillus mulundensis, Berkeleyomyces basicola (syn. Thielaviopsis basicola), Ceratocystis smalleyi, two Cercospora beticola strains, Coleophoma cylindrospora, Fusarium fracticaudum, Phialophora cf. hyalina, and Morchella septimelata.</title>
        <authorList>
            <person name="Wingfield B.D."/>
            <person name="Bills G.F."/>
            <person name="Dong Y."/>
            <person name="Huang W."/>
            <person name="Nel W.J."/>
            <person name="Swalarsk-Parry B.S."/>
            <person name="Vaghefi N."/>
            <person name="Wilken P.M."/>
            <person name="An Z."/>
            <person name="de Beer Z.W."/>
            <person name="De Vos L."/>
            <person name="Chen L."/>
            <person name="Duong T.A."/>
            <person name="Gao Y."/>
            <person name="Hammerbacher A."/>
            <person name="Kikkert J.R."/>
            <person name="Li Y."/>
            <person name="Li H."/>
            <person name="Li K."/>
            <person name="Li Q."/>
            <person name="Liu X."/>
            <person name="Ma X."/>
            <person name="Naidoo K."/>
            <person name="Pethybridge S.J."/>
            <person name="Sun J."/>
            <person name="Steenkamp E.T."/>
            <person name="van der Nest M.A."/>
            <person name="van Wyk S."/>
            <person name="Wingfield M.J."/>
            <person name="Xiong C."/>
            <person name="Yue Q."/>
            <person name="Zhang X."/>
        </authorList>
    </citation>
    <scope>NUCLEOTIDE SEQUENCE [LARGE SCALE GENOMIC DNA]</scope>
    <source>
        <strain evidence="1 2">DSM 5745</strain>
    </source>
</reference>
<dbReference type="OrthoDB" id="5333491at2759"/>
<accession>A0A3D8R565</accession>
<dbReference type="Proteomes" id="UP000256690">
    <property type="component" value="Unassembled WGS sequence"/>
</dbReference>
<keyword evidence="2" id="KW-1185">Reference proteome</keyword>
<gene>
    <name evidence="1" type="ORF">DSM5745_08714</name>
</gene>
<proteinExistence type="predicted"/>
<name>A0A3D8R565_9EURO</name>
<comment type="caution">
    <text evidence="1">The sequence shown here is derived from an EMBL/GenBank/DDBJ whole genome shotgun (WGS) entry which is preliminary data.</text>
</comment>
<dbReference type="GeneID" id="38119084"/>
<evidence type="ECO:0000313" key="2">
    <source>
        <dbReference type="Proteomes" id="UP000256690"/>
    </source>
</evidence>